<feature type="signal peptide" evidence="5">
    <location>
        <begin position="1"/>
        <end position="24"/>
    </location>
</feature>
<evidence type="ECO:0000313" key="7">
    <source>
        <dbReference type="EMBL" id="ANS76322.1"/>
    </source>
</evidence>
<dbReference type="PROSITE" id="PS51935">
    <property type="entry name" value="NLPC_P60"/>
    <property type="match status" value="1"/>
</dbReference>
<gene>
    <name evidence="7" type="ORF">AWM70_18535</name>
</gene>
<dbReference type="Gene3D" id="3.90.1720.10">
    <property type="entry name" value="endopeptidase domain like (from Nostoc punctiforme)"/>
    <property type="match status" value="1"/>
</dbReference>
<sequence>MKKKLAAAAVGFALMFTLGTSAFAADTQLDKAVSGALGTPYKTGGTTTNGFDCSGFTRYVFAKLGITLPHQSGSQFKMGKAVEKNQLIPGDLVFFNTSGNGVSHVGVYVGDGKFAHASSSKGVIISKLSESYYVNRYVGAKRIMSSDVYQSVAAEDSVDDDNVE</sequence>
<dbReference type="Proteomes" id="UP000092573">
    <property type="component" value="Chromosome"/>
</dbReference>
<proteinExistence type="inferred from homology"/>
<dbReference type="SUPFAM" id="SSF54001">
    <property type="entry name" value="Cysteine proteinases"/>
    <property type="match status" value="1"/>
</dbReference>
<feature type="domain" description="NlpC/P60" evidence="6">
    <location>
        <begin position="22"/>
        <end position="144"/>
    </location>
</feature>
<feature type="chain" id="PRO_5008527625" evidence="5">
    <location>
        <begin position="25"/>
        <end position="164"/>
    </location>
</feature>
<dbReference type="AlphaFoldDB" id="A0A1B1N4J3"/>
<evidence type="ECO:0000256" key="2">
    <source>
        <dbReference type="ARBA" id="ARBA00022670"/>
    </source>
</evidence>
<evidence type="ECO:0000256" key="4">
    <source>
        <dbReference type="ARBA" id="ARBA00022807"/>
    </source>
</evidence>
<dbReference type="InterPro" id="IPR000064">
    <property type="entry name" value="NLP_P60_dom"/>
</dbReference>
<dbReference type="GO" id="GO:0008234">
    <property type="term" value="F:cysteine-type peptidase activity"/>
    <property type="evidence" value="ECO:0007669"/>
    <property type="project" value="UniProtKB-KW"/>
</dbReference>
<dbReference type="EMBL" id="CP014167">
    <property type="protein sequence ID" value="ANS76322.1"/>
    <property type="molecule type" value="Genomic_DNA"/>
</dbReference>
<name>A0A1B1N4J3_9BACL</name>
<evidence type="ECO:0000313" key="8">
    <source>
        <dbReference type="Proteomes" id="UP000092573"/>
    </source>
</evidence>
<evidence type="ECO:0000256" key="3">
    <source>
        <dbReference type="ARBA" id="ARBA00022801"/>
    </source>
</evidence>
<dbReference type="InterPro" id="IPR038765">
    <property type="entry name" value="Papain-like_cys_pep_sf"/>
</dbReference>
<accession>A0A1B1N4J3</accession>
<dbReference type="InterPro" id="IPR051202">
    <property type="entry name" value="Peptidase_C40"/>
</dbReference>
<evidence type="ECO:0000256" key="1">
    <source>
        <dbReference type="ARBA" id="ARBA00007074"/>
    </source>
</evidence>
<keyword evidence="2" id="KW-0645">Protease</keyword>
<keyword evidence="3 7" id="KW-0378">Hydrolase</keyword>
<dbReference type="RefSeq" id="WP_068698857.1">
    <property type="nucleotide sequence ID" value="NZ_CP014167.1"/>
</dbReference>
<evidence type="ECO:0000259" key="6">
    <source>
        <dbReference type="PROSITE" id="PS51935"/>
    </source>
</evidence>
<reference evidence="7 8" key="1">
    <citation type="submission" date="2016-01" db="EMBL/GenBank/DDBJ databases">
        <title>Complete Genome Sequence of Paenibacillus yonginensis DCY84, a novel Plant Growth-Promoting Bacteria with Elicitation of Induced Systemic Resistance.</title>
        <authorList>
            <person name="Kim Y.J."/>
            <person name="Yang D.C."/>
            <person name="Sukweenadhi J."/>
        </authorList>
    </citation>
    <scope>NUCLEOTIDE SEQUENCE [LARGE SCALE GENOMIC DNA]</scope>
    <source>
        <strain evidence="7 8">DCY84</strain>
    </source>
</reference>
<dbReference type="GO" id="GO:0006508">
    <property type="term" value="P:proteolysis"/>
    <property type="evidence" value="ECO:0007669"/>
    <property type="project" value="UniProtKB-KW"/>
</dbReference>
<dbReference type="PANTHER" id="PTHR47053:SF1">
    <property type="entry name" value="MUREIN DD-ENDOPEPTIDASE MEPH-RELATED"/>
    <property type="match status" value="1"/>
</dbReference>
<dbReference type="Pfam" id="PF00877">
    <property type="entry name" value="NLPC_P60"/>
    <property type="match status" value="1"/>
</dbReference>
<dbReference type="PANTHER" id="PTHR47053">
    <property type="entry name" value="MUREIN DD-ENDOPEPTIDASE MEPH-RELATED"/>
    <property type="match status" value="1"/>
</dbReference>
<keyword evidence="5" id="KW-0732">Signal</keyword>
<dbReference type="OrthoDB" id="9813118at2"/>
<keyword evidence="8" id="KW-1185">Reference proteome</keyword>
<organism evidence="7 8">
    <name type="scientific">Paenibacillus yonginensis</name>
    <dbReference type="NCBI Taxonomy" id="1462996"/>
    <lineage>
        <taxon>Bacteria</taxon>
        <taxon>Bacillati</taxon>
        <taxon>Bacillota</taxon>
        <taxon>Bacilli</taxon>
        <taxon>Bacillales</taxon>
        <taxon>Paenibacillaceae</taxon>
        <taxon>Paenibacillus</taxon>
    </lineage>
</organism>
<dbReference type="KEGG" id="pyg:AWM70_18535"/>
<evidence type="ECO:0000256" key="5">
    <source>
        <dbReference type="SAM" id="SignalP"/>
    </source>
</evidence>
<keyword evidence="4" id="KW-0788">Thiol protease</keyword>
<protein>
    <submittedName>
        <fullName evidence="7">Hydrolase</fullName>
    </submittedName>
</protein>
<comment type="similarity">
    <text evidence="1">Belongs to the peptidase C40 family.</text>
</comment>
<dbReference type="STRING" id="1462996.AWM70_18535"/>